<feature type="domain" description="Type I restriction enzyme R protein N-terminal" evidence="1">
    <location>
        <begin position="24"/>
        <end position="115"/>
    </location>
</feature>
<sequence length="116" mass="12985">MDLIDNIKELSIKAKKQIAHIETEEATKNAIIMPFLAALGYDVFNPLEVIPEVTADIGRKKGEKVDYAIKKDGKVIILVDCKRTGDTLDAAHAWQLARYFSVTESRFGILTNGMQY</sequence>
<dbReference type="EMBL" id="CAADFM010000137">
    <property type="protein sequence ID" value="VFK15993.1"/>
    <property type="molecule type" value="Genomic_DNA"/>
</dbReference>
<gene>
    <name evidence="2" type="ORF">BECKLPF1236A_GA0070988_101379</name>
    <name evidence="3" type="ORF">BECKLPF1236C_GA0070990_101389</name>
</gene>
<dbReference type="AlphaFoldDB" id="A0A450WG19"/>
<evidence type="ECO:0000259" key="1">
    <source>
        <dbReference type="Pfam" id="PF13588"/>
    </source>
</evidence>
<organism evidence="2">
    <name type="scientific">Candidatus Kentrum sp. LPFa</name>
    <dbReference type="NCBI Taxonomy" id="2126335"/>
    <lineage>
        <taxon>Bacteria</taxon>
        <taxon>Pseudomonadati</taxon>
        <taxon>Pseudomonadota</taxon>
        <taxon>Gammaproteobacteria</taxon>
        <taxon>Candidatus Kentrum</taxon>
    </lineage>
</organism>
<evidence type="ECO:0000313" key="3">
    <source>
        <dbReference type="EMBL" id="VFK31428.1"/>
    </source>
</evidence>
<dbReference type="EMBL" id="CAADFP010000138">
    <property type="protein sequence ID" value="VFK31428.1"/>
    <property type="molecule type" value="Genomic_DNA"/>
</dbReference>
<evidence type="ECO:0000313" key="2">
    <source>
        <dbReference type="EMBL" id="VFK15993.1"/>
    </source>
</evidence>
<accession>A0A450WG19</accession>
<protein>
    <submittedName>
        <fullName evidence="2">Type I restriction enzyme R protein N terminus (HSDR_N)</fullName>
    </submittedName>
</protein>
<reference evidence="2" key="1">
    <citation type="submission" date="2019-02" db="EMBL/GenBank/DDBJ databases">
        <authorList>
            <person name="Gruber-Vodicka R. H."/>
            <person name="Seah K. B. B."/>
        </authorList>
    </citation>
    <scope>NUCLEOTIDE SEQUENCE</scope>
    <source>
        <strain evidence="2">BECK_S312</strain>
        <strain evidence="3">BECK_S426</strain>
    </source>
</reference>
<proteinExistence type="predicted"/>
<dbReference type="Pfam" id="PF13588">
    <property type="entry name" value="HSDR_N_2"/>
    <property type="match status" value="1"/>
</dbReference>
<name>A0A450WG19_9GAMM</name>
<dbReference type="InterPro" id="IPR029464">
    <property type="entry name" value="HSDR_N"/>
</dbReference>